<feature type="chain" id="PRO_5044230345" description="Glucosidase 2 subunit beta" evidence="7">
    <location>
        <begin position="21"/>
        <end position="670"/>
    </location>
</feature>
<keyword evidence="10" id="KW-1185">Reference proteome</keyword>
<accession>A0AB34JAX5</accession>
<evidence type="ECO:0000256" key="4">
    <source>
        <dbReference type="ARBA" id="ARBA00023157"/>
    </source>
</evidence>
<dbReference type="EMBL" id="JBGBPQ010000010">
    <property type="protein sequence ID" value="KAL1518766.1"/>
    <property type="molecule type" value="Genomic_DNA"/>
</dbReference>
<evidence type="ECO:0000313" key="9">
    <source>
        <dbReference type="EMBL" id="KAL1518766.1"/>
    </source>
</evidence>
<feature type="region of interest" description="Disordered" evidence="6">
    <location>
        <begin position="203"/>
        <end position="439"/>
    </location>
</feature>
<feature type="compositionally biased region" description="Acidic residues" evidence="6">
    <location>
        <begin position="379"/>
        <end position="389"/>
    </location>
</feature>
<evidence type="ECO:0000256" key="7">
    <source>
        <dbReference type="SAM" id="SignalP"/>
    </source>
</evidence>
<evidence type="ECO:0000256" key="5">
    <source>
        <dbReference type="SAM" id="Coils"/>
    </source>
</evidence>
<dbReference type="InterPro" id="IPR002172">
    <property type="entry name" value="LDrepeatLR_classA_rpt"/>
</dbReference>
<organism evidence="9 10">
    <name type="scientific">Prymnesium parvum</name>
    <name type="common">Toxic golden alga</name>
    <dbReference type="NCBI Taxonomy" id="97485"/>
    <lineage>
        <taxon>Eukaryota</taxon>
        <taxon>Haptista</taxon>
        <taxon>Haptophyta</taxon>
        <taxon>Prymnesiophyceae</taxon>
        <taxon>Prymnesiales</taxon>
        <taxon>Prymnesiaceae</taxon>
        <taxon>Prymnesium</taxon>
    </lineage>
</organism>
<feature type="coiled-coil region" evidence="5">
    <location>
        <begin position="508"/>
        <end position="535"/>
    </location>
</feature>
<evidence type="ECO:0000256" key="3">
    <source>
        <dbReference type="ARBA" id="ARBA00022824"/>
    </source>
</evidence>
<evidence type="ECO:0000313" key="10">
    <source>
        <dbReference type="Proteomes" id="UP001515480"/>
    </source>
</evidence>
<dbReference type="InterPro" id="IPR036607">
    <property type="entry name" value="PRKCSH"/>
</dbReference>
<evidence type="ECO:0000256" key="2">
    <source>
        <dbReference type="ARBA" id="ARBA00022729"/>
    </source>
</evidence>
<dbReference type="SUPFAM" id="SSF50911">
    <property type="entry name" value="Mannose 6-phosphate receptor domain"/>
    <property type="match status" value="1"/>
</dbReference>
<feature type="compositionally biased region" description="Basic and acidic residues" evidence="6">
    <location>
        <begin position="203"/>
        <end position="221"/>
    </location>
</feature>
<keyword evidence="2 7" id="KW-0732">Signal</keyword>
<dbReference type="PANTHER" id="PTHR12630:SF1">
    <property type="entry name" value="GLUCOSIDASE 2 SUBUNIT BETA"/>
    <property type="match status" value="1"/>
</dbReference>
<feature type="domain" description="MRH" evidence="8">
    <location>
        <begin position="551"/>
        <end position="650"/>
    </location>
</feature>
<name>A0AB34JAX5_PRYPA</name>
<dbReference type="Pfam" id="PF13015">
    <property type="entry name" value="PRKCSH_1"/>
    <property type="match status" value="1"/>
</dbReference>
<feature type="signal peptide" evidence="7">
    <location>
        <begin position="1"/>
        <end position="20"/>
    </location>
</feature>
<dbReference type="InterPro" id="IPR028146">
    <property type="entry name" value="PRKCSH_N"/>
</dbReference>
<dbReference type="Gene3D" id="2.70.130.10">
    <property type="entry name" value="Mannose-6-phosphate receptor binding domain"/>
    <property type="match status" value="1"/>
</dbReference>
<dbReference type="InterPro" id="IPR044865">
    <property type="entry name" value="MRH_dom"/>
</dbReference>
<sequence>MRRPGPRGLGSLLLAVIVAGDGTEQALLGVQPSIWASYRAGGDKYICDEGQRSIPLSQLNDDYCDCNDGSDEPGTSACHNGQFWCMNQGHRGRYIRSSLVNDHVCDCCDGSDEYSSGAECTNTCAAEGEVARAAAAERLRVVKEGLTQARAWSAEALASKKLWEDGAEEARRALVKKREAAAVVEERKRAAEEVEEKVREEMRQKKAAEDEAKRKEEEAERALNPPIESAVPSPVAKADCPSKDDVMATAAEERWAAWDDPGCSAGCYDPQPGEERPHCWKRKPIAQTLDPGDAETAMSPDEDALAAEGVDVPAQELNEPEVGYNDPADSDADFSPSPAQTETESDTKGDGYGEDIAYEEKEYMLPDDFDPDKPHMGEDYSDTEDNHDDEDPRFAQEDDDTEADADGDGGSIGDEFEGVDSDAPYAAADDSNIPGDPPLYSDPGVHAWQQMCCCKGASEASIWGWFEIQFKRLRRGVLRALAFVKGGRGKARGKSADWARDAYTHPEAERLREEFGAIQKEVNELQSKLTDFENKLSADYGPEMRFEALSRQCFEWSPEGAPFTYEMCPFKKADQKSGGIPISIGRWQGFSEDGNYAEMRFTNGQTCWNGPARSLTVSIECGAVNQILSVDEPEVCKYSMRFLTPAACTDADLAAAEAAVSSATGDSVKY</sequence>
<dbReference type="InterPro" id="IPR009011">
    <property type="entry name" value="Man6P_isomerase_rcpt-bd_dom_sf"/>
</dbReference>
<evidence type="ECO:0000259" key="8">
    <source>
        <dbReference type="PROSITE" id="PS51914"/>
    </source>
</evidence>
<dbReference type="PROSITE" id="PS51914">
    <property type="entry name" value="MRH"/>
    <property type="match status" value="1"/>
</dbReference>
<proteinExistence type="predicted"/>
<comment type="caution">
    <text evidence="9">The sequence shown here is derived from an EMBL/GenBank/DDBJ whole genome shotgun (WGS) entry which is preliminary data.</text>
</comment>
<protein>
    <recommendedName>
        <fullName evidence="1">Glucosidase 2 subunit beta</fullName>
    </recommendedName>
</protein>
<dbReference type="CDD" id="cd00112">
    <property type="entry name" value="LDLa"/>
    <property type="match status" value="1"/>
</dbReference>
<dbReference type="GO" id="GO:0006491">
    <property type="term" value="P:N-glycan processing"/>
    <property type="evidence" value="ECO:0007669"/>
    <property type="project" value="TreeGrafter"/>
</dbReference>
<feature type="compositionally biased region" description="Low complexity" evidence="6">
    <location>
        <begin position="421"/>
        <end position="431"/>
    </location>
</feature>
<evidence type="ECO:0000256" key="6">
    <source>
        <dbReference type="SAM" id="MobiDB-lite"/>
    </source>
</evidence>
<evidence type="ECO:0000256" key="1">
    <source>
        <dbReference type="ARBA" id="ARBA00022387"/>
    </source>
</evidence>
<feature type="compositionally biased region" description="Acidic residues" evidence="6">
    <location>
        <begin position="397"/>
        <end position="407"/>
    </location>
</feature>
<dbReference type="GO" id="GO:0017177">
    <property type="term" value="C:glucosidase II complex"/>
    <property type="evidence" value="ECO:0007669"/>
    <property type="project" value="TreeGrafter"/>
</dbReference>
<keyword evidence="3" id="KW-0256">Endoplasmic reticulum</keyword>
<reference evidence="9 10" key="1">
    <citation type="journal article" date="2024" name="Science">
        <title>Giant polyketide synthase enzymes in the biosynthesis of giant marine polyether toxins.</title>
        <authorList>
            <person name="Fallon T.R."/>
            <person name="Shende V.V."/>
            <person name="Wierzbicki I.H."/>
            <person name="Pendleton A.L."/>
            <person name="Watervoot N.F."/>
            <person name="Auber R.P."/>
            <person name="Gonzalez D.J."/>
            <person name="Wisecaver J.H."/>
            <person name="Moore B.S."/>
        </authorList>
    </citation>
    <scope>NUCLEOTIDE SEQUENCE [LARGE SCALE GENOMIC DNA]</scope>
    <source>
        <strain evidence="9 10">12B1</strain>
    </source>
</reference>
<dbReference type="Pfam" id="PF12999">
    <property type="entry name" value="PRKCSH-like"/>
    <property type="match status" value="1"/>
</dbReference>
<dbReference type="PANTHER" id="PTHR12630">
    <property type="entry name" value="N-LINKED OLIGOSACCHARIDE PROCESSING"/>
    <property type="match status" value="1"/>
</dbReference>
<dbReference type="InterPro" id="IPR039794">
    <property type="entry name" value="Gtb1-like"/>
</dbReference>
<dbReference type="Proteomes" id="UP001515480">
    <property type="component" value="Unassembled WGS sequence"/>
</dbReference>
<keyword evidence="4" id="KW-1015">Disulfide bond</keyword>
<keyword evidence="5" id="KW-0175">Coiled coil</keyword>
<feature type="compositionally biased region" description="Basic and acidic residues" evidence="6">
    <location>
        <begin position="240"/>
        <end position="257"/>
    </location>
</feature>
<dbReference type="AlphaFoldDB" id="A0AB34JAX5"/>
<gene>
    <name evidence="9" type="ORF">AB1Y20_003050</name>
</gene>